<comment type="caution">
    <text evidence="1">The sequence shown here is derived from an EMBL/GenBank/DDBJ whole genome shotgun (WGS) entry which is preliminary data.</text>
</comment>
<evidence type="ECO:0000313" key="1">
    <source>
        <dbReference type="EMBL" id="TYL76523.1"/>
    </source>
</evidence>
<accession>A0A5S4W725</accession>
<keyword evidence="2" id="KW-1185">Reference proteome</keyword>
<reference evidence="1 2" key="1">
    <citation type="submission" date="2019-08" db="EMBL/GenBank/DDBJ databases">
        <title>Bradyrhizobium hipponensis sp. nov., a rhizobium isolated from a Lupinus angustifolius root nodule in Tunisia.</title>
        <authorList>
            <person name="Off K."/>
            <person name="Rejili M."/>
            <person name="Mars M."/>
            <person name="Brachmann A."/>
            <person name="Marin M."/>
        </authorList>
    </citation>
    <scope>NUCLEOTIDE SEQUENCE [LARGE SCALE GENOMIC DNA]</scope>
    <source>
        <strain evidence="1 2">CTAW11</strain>
    </source>
</reference>
<protein>
    <submittedName>
        <fullName evidence="1">Uncharacterized protein</fullName>
    </submittedName>
</protein>
<dbReference type="OrthoDB" id="8256601at2"/>
<dbReference type="EMBL" id="VSSR01000060">
    <property type="protein sequence ID" value="TYL76523.1"/>
    <property type="molecule type" value="Genomic_DNA"/>
</dbReference>
<evidence type="ECO:0000313" key="2">
    <source>
        <dbReference type="Proteomes" id="UP000324853"/>
    </source>
</evidence>
<dbReference type="AlphaFoldDB" id="A0A5S4W725"/>
<organism evidence="1 2">
    <name type="scientific">Bradyrhizobium cytisi</name>
    <dbReference type="NCBI Taxonomy" id="515489"/>
    <lineage>
        <taxon>Bacteria</taxon>
        <taxon>Pseudomonadati</taxon>
        <taxon>Pseudomonadota</taxon>
        <taxon>Alphaproteobacteria</taxon>
        <taxon>Hyphomicrobiales</taxon>
        <taxon>Nitrobacteraceae</taxon>
        <taxon>Bradyrhizobium</taxon>
    </lineage>
</organism>
<proteinExistence type="predicted"/>
<dbReference type="Proteomes" id="UP000324853">
    <property type="component" value="Unassembled WGS sequence"/>
</dbReference>
<sequence length="70" mass="7355">MPRDTPHPSELVSTSVAALSHKGRGHINAHLAFLAPRSQPRYAAAVIGRGLTTYSRSTLSLPSTSISATS</sequence>
<gene>
    <name evidence="1" type="ORF">FXB38_30815</name>
</gene>
<name>A0A5S4W725_9BRAD</name>